<name>A0A8J2YTD9_9PROT</name>
<dbReference type="EMBL" id="BMJQ01000005">
    <property type="protein sequence ID" value="GGF15409.1"/>
    <property type="molecule type" value="Genomic_DNA"/>
</dbReference>
<reference evidence="1" key="2">
    <citation type="submission" date="2020-09" db="EMBL/GenBank/DDBJ databases">
        <authorList>
            <person name="Sun Q."/>
            <person name="Zhou Y."/>
        </authorList>
    </citation>
    <scope>NUCLEOTIDE SEQUENCE</scope>
    <source>
        <strain evidence="1">CGMCC 1.15725</strain>
    </source>
</reference>
<evidence type="ECO:0000313" key="1">
    <source>
        <dbReference type="EMBL" id="GGF15409.1"/>
    </source>
</evidence>
<dbReference type="InterPro" id="IPR009531">
    <property type="entry name" value="DUF1150"/>
</dbReference>
<organism evidence="1 2">
    <name type="scientific">Aliidongia dinghuensis</name>
    <dbReference type="NCBI Taxonomy" id="1867774"/>
    <lineage>
        <taxon>Bacteria</taxon>
        <taxon>Pseudomonadati</taxon>
        <taxon>Pseudomonadota</taxon>
        <taxon>Alphaproteobacteria</taxon>
        <taxon>Rhodospirillales</taxon>
        <taxon>Dongiaceae</taxon>
        <taxon>Aliidongia</taxon>
    </lineage>
</organism>
<reference evidence="1" key="1">
    <citation type="journal article" date="2014" name="Int. J. Syst. Evol. Microbiol.">
        <title>Complete genome sequence of Corynebacterium casei LMG S-19264T (=DSM 44701T), isolated from a smear-ripened cheese.</title>
        <authorList>
            <consortium name="US DOE Joint Genome Institute (JGI-PGF)"/>
            <person name="Walter F."/>
            <person name="Albersmeier A."/>
            <person name="Kalinowski J."/>
            <person name="Ruckert C."/>
        </authorList>
    </citation>
    <scope>NUCLEOTIDE SEQUENCE</scope>
    <source>
        <strain evidence="1">CGMCC 1.15725</strain>
    </source>
</reference>
<comment type="caution">
    <text evidence="1">The sequence shown here is derived from an EMBL/GenBank/DDBJ whole genome shotgun (WGS) entry which is preliminary data.</text>
</comment>
<dbReference type="Pfam" id="PF06620">
    <property type="entry name" value="DUF1150"/>
    <property type="match status" value="1"/>
</dbReference>
<proteinExistence type="predicted"/>
<evidence type="ECO:0008006" key="3">
    <source>
        <dbReference type="Google" id="ProtNLM"/>
    </source>
</evidence>
<keyword evidence="2" id="KW-1185">Reference proteome</keyword>
<protein>
    <recommendedName>
        <fullName evidence="3">DUF1150 family protein</fullName>
    </recommendedName>
</protein>
<dbReference type="AlphaFoldDB" id="A0A8J2YTD9"/>
<dbReference type="RefSeq" id="WP_189045488.1">
    <property type="nucleotide sequence ID" value="NZ_BMJQ01000005.1"/>
</dbReference>
<gene>
    <name evidence="1" type="ORF">GCM10011611_21490</name>
</gene>
<evidence type="ECO:0000313" key="2">
    <source>
        <dbReference type="Proteomes" id="UP000646365"/>
    </source>
</evidence>
<dbReference type="Proteomes" id="UP000646365">
    <property type="component" value="Unassembled WGS sequence"/>
</dbReference>
<accession>A0A8J2YTD9</accession>
<sequence>MYGVSKLEGVAVRNFAALGMEYVAYIKPVRVRGIAAYAVHAADGTPLSLFADRDSALAAVRQHDLSPVSLH</sequence>